<evidence type="ECO:0000256" key="1">
    <source>
        <dbReference type="ARBA" id="ARBA00006814"/>
    </source>
</evidence>
<keyword evidence="2" id="KW-0645">Protease</keyword>
<protein>
    <recommendedName>
        <fullName evidence="6">Hydrogenase maturation protease</fullName>
    </recommendedName>
</protein>
<dbReference type="SUPFAM" id="SSF53163">
    <property type="entry name" value="HybD-like"/>
    <property type="match status" value="1"/>
</dbReference>
<dbReference type="InterPro" id="IPR023430">
    <property type="entry name" value="Pept_HybD-like_dom_sf"/>
</dbReference>
<dbReference type="EMBL" id="LAZR01057620">
    <property type="protein sequence ID" value="KKK71681.1"/>
    <property type="molecule type" value="Genomic_DNA"/>
</dbReference>
<dbReference type="PRINTS" id="PR00446">
    <property type="entry name" value="HYDRGNUPTAKE"/>
</dbReference>
<comment type="similarity">
    <text evidence="1">Belongs to the peptidase A31 family.</text>
</comment>
<dbReference type="GO" id="GO:0008047">
    <property type="term" value="F:enzyme activator activity"/>
    <property type="evidence" value="ECO:0007669"/>
    <property type="project" value="InterPro"/>
</dbReference>
<dbReference type="Gene3D" id="3.40.50.1450">
    <property type="entry name" value="HybD-like"/>
    <property type="match status" value="1"/>
</dbReference>
<evidence type="ECO:0008006" key="6">
    <source>
        <dbReference type="Google" id="ProtNLM"/>
    </source>
</evidence>
<dbReference type="AlphaFoldDB" id="A0A0F9AHM0"/>
<evidence type="ECO:0000256" key="2">
    <source>
        <dbReference type="ARBA" id="ARBA00022670"/>
    </source>
</evidence>
<comment type="caution">
    <text evidence="5">The sequence shown here is derived from an EMBL/GenBank/DDBJ whole genome shotgun (WGS) entry which is preliminary data.</text>
</comment>
<evidence type="ECO:0000313" key="5">
    <source>
        <dbReference type="EMBL" id="KKK71681.1"/>
    </source>
</evidence>
<keyword evidence="3" id="KW-0064">Aspartyl protease</keyword>
<proteinExistence type="inferred from homology"/>
<evidence type="ECO:0000256" key="4">
    <source>
        <dbReference type="ARBA" id="ARBA00022801"/>
    </source>
</evidence>
<dbReference type="GO" id="GO:0004190">
    <property type="term" value="F:aspartic-type endopeptidase activity"/>
    <property type="evidence" value="ECO:0007669"/>
    <property type="project" value="UniProtKB-KW"/>
</dbReference>
<dbReference type="NCBIfam" id="TIGR00072">
    <property type="entry name" value="hydrog_prot"/>
    <property type="match status" value="1"/>
</dbReference>
<sequence>MSKKIAVVGIGNILLGDEGIGVVLVNLLKKNKYTEKIDFIDAGTSFFNVVSGLRNYDKIIIIDTVFSGKAPGTVYRCEINDIEETGISGVLSLHDLGVMQSIKLEKLVGGFPEDIVFFGIEPKSIDLSMELSDEVHEKVEQIIDKIVNELKKEGVGILMTPGES</sequence>
<dbReference type="GO" id="GO:0016485">
    <property type="term" value="P:protein processing"/>
    <property type="evidence" value="ECO:0007669"/>
    <property type="project" value="TreeGrafter"/>
</dbReference>
<organism evidence="5">
    <name type="scientific">marine sediment metagenome</name>
    <dbReference type="NCBI Taxonomy" id="412755"/>
    <lineage>
        <taxon>unclassified sequences</taxon>
        <taxon>metagenomes</taxon>
        <taxon>ecological metagenomes</taxon>
    </lineage>
</organism>
<name>A0A0F9AHM0_9ZZZZ</name>
<accession>A0A0F9AHM0</accession>
<dbReference type="PANTHER" id="PTHR30302:SF1">
    <property type="entry name" value="HYDROGENASE 2 MATURATION PROTEASE"/>
    <property type="match status" value="1"/>
</dbReference>
<gene>
    <name evidence="5" type="ORF">LCGC14_2911480</name>
</gene>
<reference evidence="5" key="1">
    <citation type="journal article" date="2015" name="Nature">
        <title>Complex archaea that bridge the gap between prokaryotes and eukaryotes.</title>
        <authorList>
            <person name="Spang A."/>
            <person name="Saw J.H."/>
            <person name="Jorgensen S.L."/>
            <person name="Zaremba-Niedzwiedzka K."/>
            <person name="Martijn J."/>
            <person name="Lind A.E."/>
            <person name="van Eijk R."/>
            <person name="Schleper C."/>
            <person name="Guy L."/>
            <person name="Ettema T.J."/>
        </authorList>
    </citation>
    <scope>NUCLEOTIDE SEQUENCE</scope>
</reference>
<evidence type="ECO:0000256" key="3">
    <source>
        <dbReference type="ARBA" id="ARBA00022750"/>
    </source>
</evidence>
<dbReference type="PANTHER" id="PTHR30302">
    <property type="entry name" value="HYDROGENASE 1 MATURATION PROTEASE"/>
    <property type="match status" value="1"/>
</dbReference>
<dbReference type="CDD" id="cd00518">
    <property type="entry name" value="H2MP"/>
    <property type="match status" value="1"/>
</dbReference>
<keyword evidence="4" id="KW-0378">Hydrolase</keyword>
<dbReference type="InterPro" id="IPR000671">
    <property type="entry name" value="Peptidase_A31"/>
</dbReference>
<dbReference type="Pfam" id="PF01750">
    <property type="entry name" value="HycI"/>
    <property type="match status" value="1"/>
</dbReference>